<comment type="caution">
    <text evidence="1">The sequence shown here is derived from an EMBL/GenBank/DDBJ whole genome shotgun (WGS) entry which is preliminary data.</text>
</comment>
<keyword evidence="2" id="KW-1185">Reference proteome</keyword>
<accession>A0AAV4VTM0</accession>
<name>A0AAV4VTM0_CAEEX</name>
<reference evidence="1 2" key="1">
    <citation type="submission" date="2021-06" db="EMBL/GenBank/DDBJ databases">
        <title>Caerostris extrusa draft genome.</title>
        <authorList>
            <person name="Kono N."/>
            <person name="Arakawa K."/>
        </authorList>
    </citation>
    <scope>NUCLEOTIDE SEQUENCE [LARGE SCALE GENOMIC DNA]</scope>
</reference>
<gene>
    <name evidence="1" type="ORF">CEXT_710131</name>
</gene>
<dbReference type="AlphaFoldDB" id="A0AAV4VTM0"/>
<protein>
    <submittedName>
        <fullName evidence="1">Uncharacterized protein</fullName>
    </submittedName>
</protein>
<organism evidence="1 2">
    <name type="scientific">Caerostris extrusa</name>
    <name type="common">Bark spider</name>
    <name type="synonym">Caerostris bankana</name>
    <dbReference type="NCBI Taxonomy" id="172846"/>
    <lineage>
        <taxon>Eukaryota</taxon>
        <taxon>Metazoa</taxon>
        <taxon>Ecdysozoa</taxon>
        <taxon>Arthropoda</taxon>
        <taxon>Chelicerata</taxon>
        <taxon>Arachnida</taxon>
        <taxon>Araneae</taxon>
        <taxon>Araneomorphae</taxon>
        <taxon>Entelegynae</taxon>
        <taxon>Araneoidea</taxon>
        <taxon>Araneidae</taxon>
        <taxon>Caerostris</taxon>
    </lineage>
</organism>
<evidence type="ECO:0000313" key="1">
    <source>
        <dbReference type="EMBL" id="GIY73750.1"/>
    </source>
</evidence>
<proteinExistence type="predicted"/>
<evidence type="ECO:0000313" key="2">
    <source>
        <dbReference type="Proteomes" id="UP001054945"/>
    </source>
</evidence>
<sequence>MFPSVHKFAFVTESLLQSIAPSSSIQAVVVTCLSPFAVVRFMLKGSGVLHKIRKMRYCEFDALVGPFMSKVDFHRSLTQTVPSLRRQTCDVSSVSG</sequence>
<dbReference type="EMBL" id="BPLR01015117">
    <property type="protein sequence ID" value="GIY73750.1"/>
    <property type="molecule type" value="Genomic_DNA"/>
</dbReference>
<dbReference type="Proteomes" id="UP001054945">
    <property type="component" value="Unassembled WGS sequence"/>
</dbReference>